<evidence type="ECO:0000256" key="2">
    <source>
        <dbReference type="ARBA" id="ARBA00023002"/>
    </source>
</evidence>
<keyword evidence="2" id="KW-0560">Oxidoreductase</keyword>
<sequence length="242" mass="24656">MSPATPLALITGGCGGIGTAVAAALARDGYRVLTADTAGNPDLHLDVTSPEEVTAVVERVERSHGPIEALVSAAGILHTGPALDTPPTEWERMFRVNTAGVFLVTTAVARRMVPRGRGSLVVVSSNAGRVPRHGMAGYGASKAAATLFTQSLGLELAGHGIRCNVVSPGSTRTPLLDGVLAVPGGEAALIAGDPRIFKAGIPLGRLADPAHIAEAVAFLVSNRAAHLTMQELVVDGGATLSR</sequence>
<evidence type="ECO:0000259" key="3">
    <source>
        <dbReference type="SMART" id="SM00822"/>
    </source>
</evidence>
<dbReference type="FunFam" id="3.40.50.720:FF:000084">
    <property type="entry name" value="Short-chain dehydrogenase reductase"/>
    <property type="match status" value="1"/>
</dbReference>
<dbReference type="PANTHER" id="PTHR42760">
    <property type="entry name" value="SHORT-CHAIN DEHYDROGENASES/REDUCTASES FAMILY MEMBER"/>
    <property type="match status" value="1"/>
</dbReference>
<dbReference type="EMBL" id="VFPN01000004">
    <property type="protein sequence ID" value="TQM57711.1"/>
    <property type="molecule type" value="Genomic_DNA"/>
</dbReference>
<evidence type="ECO:0000313" key="5">
    <source>
        <dbReference type="Proteomes" id="UP000318331"/>
    </source>
</evidence>
<dbReference type="InterPro" id="IPR036291">
    <property type="entry name" value="NAD(P)-bd_dom_sf"/>
</dbReference>
<dbReference type="GO" id="GO:0008667">
    <property type="term" value="F:2,3-dihydro-2,3-dihydroxybenzoate dehydrogenase activity"/>
    <property type="evidence" value="ECO:0007669"/>
    <property type="project" value="InterPro"/>
</dbReference>
<dbReference type="SUPFAM" id="SSF51735">
    <property type="entry name" value="NAD(P)-binding Rossmann-fold domains"/>
    <property type="match status" value="1"/>
</dbReference>
<dbReference type="PROSITE" id="PS00061">
    <property type="entry name" value="ADH_SHORT"/>
    <property type="match status" value="1"/>
</dbReference>
<comment type="caution">
    <text evidence="4">The sequence shown here is derived from an EMBL/GenBank/DDBJ whole genome shotgun (WGS) entry which is preliminary data.</text>
</comment>
<organism evidence="4 5">
    <name type="scientific">Klugiella xanthotipulae</name>
    <dbReference type="NCBI Taxonomy" id="244735"/>
    <lineage>
        <taxon>Bacteria</taxon>
        <taxon>Bacillati</taxon>
        <taxon>Actinomycetota</taxon>
        <taxon>Actinomycetes</taxon>
        <taxon>Micrococcales</taxon>
        <taxon>Microbacteriaceae</taxon>
        <taxon>Klugiella</taxon>
    </lineage>
</organism>
<comment type="similarity">
    <text evidence="1">Belongs to the short-chain dehydrogenases/reductases (SDR) family.</text>
</comment>
<name>A0A543HHA3_9MICO</name>
<dbReference type="SMART" id="SM00822">
    <property type="entry name" value="PKS_KR"/>
    <property type="match status" value="1"/>
</dbReference>
<dbReference type="Pfam" id="PF13561">
    <property type="entry name" value="adh_short_C2"/>
    <property type="match status" value="1"/>
</dbReference>
<dbReference type="AlphaFoldDB" id="A0A543HHA3"/>
<dbReference type="PRINTS" id="PR01397">
    <property type="entry name" value="DHBDHDRGNASE"/>
</dbReference>
<reference evidence="4 5" key="1">
    <citation type="submission" date="2019-06" db="EMBL/GenBank/DDBJ databases">
        <title>Sequencing the genomes of 1000 actinobacteria strains.</title>
        <authorList>
            <person name="Klenk H.-P."/>
        </authorList>
    </citation>
    <scope>NUCLEOTIDE SEQUENCE [LARGE SCALE GENOMIC DNA]</scope>
    <source>
        <strain evidence="4 5">DSM 18031</strain>
    </source>
</reference>
<dbReference type="InterPro" id="IPR020904">
    <property type="entry name" value="Sc_DH/Rdtase_CS"/>
</dbReference>
<dbReference type="RefSeq" id="WP_141919024.1">
    <property type="nucleotide sequence ID" value="NZ_BAAAYS010000015.1"/>
</dbReference>
<dbReference type="GO" id="GO:0019290">
    <property type="term" value="P:siderophore biosynthetic process"/>
    <property type="evidence" value="ECO:0007669"/>
    <property type="project" value="InterPro"/>
</dbReference>
<dbReference type="GO" id="GO:0016616">
    <property type="term" value="F:oxidoreductase activity, acting on the CH-OH group of donors, NAD or NADP as acceptor"/>
    <property type="evidence" value="ECO:0007669"/>
    <property type="project" value="UniProtKB-ARBA"/>
</dbReference>
<dbReference type="OrthoDB" id="9809287at2"/>
<evidence type="ECO:0000256" key="1">
    <source>
        <dbReference type="ARBA" id="ARBA00006484"/>
    </source>
</evidence>
<accession>A0A543HHA3</accession>
<feature type="domain" description="Ketoreductase" evidence="3">
    <location>
        <begin position="6"/>
        <end position="171"/>
    </location>
</feature>
<dbReference type="InterPro" id="IPR057326">
    <property type="entry name" value="KR_dom"/>
</dbReference>
<dbReference type="InterPro" id="IPR003560">
    <property type="entry name" value="DHB_DH"/>
</dbReference>
<evidence type="ECO:0000313" key="4">
    <source>
        <dbReference type="EMBL" id="TQM57711.1"/>
    </source>
</evidence>
<dbReference type="Gene3D" id="3.40.50.720">
    <property type="entry name" value="NAD(P)-binding Rossmann-like Domain"/>
    <property type="match status" value="1"/>
</dbReference>
<dbReference type="InterPro" id="IPR002347">
    <property type="entry name" value="SDR_fam"/>
</dbReference>
<dbReference type="Proteomes" id="UP000318331">
    <property type="component" value="Unassembled WGS sequence"/>
</dbReference>
<dbReference type="PRINTS" id="PR00080">
    <property type="entry name" value="SDRFAMILY"/>
</dbReference>
<gene>
    <name evidence="4" type="ORF">FB466_2707</name>
</gene>
<keyword evidence="5" id="KW-1185">Reference proteome</keyword>
<proteinExistence type="inferred from homology"/>
<dbReference type="PANTHER" id="PTHR42760:SF115">
    <property type="entry name" value="3-OXOACYL-[ACYL-CARRIER-PROTEIN] REDUCTASE FABG"/>
    <property type="match status" value="1"/>
</dbReference>
<protein>
    <submittedName>
        <fullName evidence="4">2,3-dihydro-2,3-dihydroxybenzoate dehydrogenase</fullName>
    </submittedName>
</protein>